<evidence type="ECO:0000313" key="1">
    <source>
        <dbReference type="EMBL" id="APG04094.1"/>
    </source>
</evidence>
<protein>
    <submittedName>
        <fullName evidence="1">Uncharacterized protein</fullName>
    </submittedName>
</protein>
<dbReference type="AlphaFoldDB" id="A0A0G9HAE3"/>
<proteinExistence type="predicted"/>
<dbReference type="RefSeq" id="WP_046967926.1">
    <property type="nucleotide sequence ID" value="NZ_CP017480.1"/>
</dbReference>
<gene>
    <name evidence="1" type="ORF">BJI69_09430</name>
</gene>
<dbReference type="OrthoDB" id="5954510at2"/>
<reference evidence="2" key="1">
    <citation type="submission" date="2016-09" db="EMBL/GenBank/DDBJ databases">
        <authorList>
            <person name="Lysoe E."/>
        </authorList>
    </citation>
    <scope>NUCLEOTIDE SEQUENCE [LARGE SCALE GENOMIC DNA]</scope>
    <source>
        <strain evidence="2">LJ96T</strain>
    </source>
</reference>
<keyword evidence="2" id="KW-1185">Reference proteome</keyword>
<accession>A0A0G9HAE3</accession>
<dbReference type="PATRIC" id="fig|1440763.5.peg.2209"/>
<organism evidence="1 2">
    <name type="scientific">Luteibacter rhizovicinus DSM 16549</name>
    <dbReference type="NCBI Taxonomy" id="1440763"/>
    <lineage>
        <taxon>Bacteria</taxon>
        <taxon>Pseudomonadati</taxon>
        <taxon>Pseudomonadota</taxon>
        <taxon>Gammaproteobacteria</taxon>
        <taxon>Lysobacterales</taxon>
        <taxon>Rhodanobacteraceae</taxon>
        <taxon>Luteibacter</taxon>
    </lineage>
</organism>
<dbReference type="Proteomes" id="UP000182987">
    <property type="component" value="Chromosome"/>
</dbReference>
<sequence length="170" mass="18574">MQAFMTTQHGGRTEVGALATQAMEESFQDAPPGTVKAGGMLELRETMVVAANTDVIIEPTDDGCVVTGTRGKNNECRLIFRHAYCHVRCDIRIPNGAADARITYLRSPSERSPSLGELHSINICQPLLRMRSDAGGFSMTLDYHADPLYEVQGILWRGGLLQISRIGLTP</sequence>
<dbReference type="EMBL" id="CP017480">
    <property type="protein sequence ID" value="APG04094.1"/>
    <property type="molecule type" value="Genomic_DNA"/>
</dbReference>
<evidence type="ECO:0000313" key="2">
    <source>
        <dbReference type="Proteomes" id="UP000182987"/>
    </source>
</evidence>
<name>A0A0G9HAE3_9GAMM</name>
<dbReference type="KEGG" id="lrz:BJI69_09430"/>